<reference evidence="1 2" key="1">
    <citation type="journal article" date="2022" name="bioRxiv">
        <title>The genome of the oomycete Peronosclerospora sorghi, a cosmopolitan pathogen of maize and sorghum, is inflated with dispersed pseudogenes.</title>
        <authorList>
            <person name="Fletcher K."/>
            <person name="Martin F."/>
            <person name="Isakeit T."/>
            <person name="Cavanaugh K."/>
            <person name="Magill C."/>
            <person name="Michelmore R."/>
        </authorList>
    </citation>
    <scope>NUCLEOTIDE SEQUENCE [LARGE SCALE GENOMIC DNA]</scope>
    <source>
        <strain evidence="1">P6</strain>
    </source>
</reference>
<comment type="caution">
    <text evidence="1">The sequence shown here is derived from an EMBL/GenBank/DDBJ whole genome shotgun (WGS) entry which is preliminary data.</text>
</comment>
<gene>
    <name evidence="1" type="ORF">PsorP6_011526</name>
</gene>
<keyword evidence="2" id="KW-1185">Reference proteome</keyword>
<evidence type="ECO:0000313" key="2">
    <source>
        <dbReference type="Proteomes" id="UP001163321"/>
    </source>
</evidence>
<evidence type="ECO:0000313" key="1">
    <source>
        <dbReference type="EMBL" id="KAI9918225.1"/>
    </source>
</evidence>
<protein>
    <submittedName>
        <fullName evidence="1">Uncharacterized protein</fullName>
    </submittedName>
</protein>
<name>A0ACC0WHU9_9STRA</name>
<dbReference type="EMBL" id="CM047591">
    <property type="protein sequence ID" value="KAI9918225.1"/>
    <property type="molecule type" value="Genomic_DNA"/>
</dbReference>
<dbReference type="Proteomes" id="UP001163321">
    <property type="component" value="Chromosome 12"/>
</dbReference>
<accession>A0ACC0WHU9</accession>
<sequence>MEASVDAQLYMQIQPYWQLAEGSCWPKFYERTVQNNSASNVDKLAQNDSAVAKIYSCPSFQFQVPLSTSSEPSQAPHKVKILKKSDSWVDVQVNFHKSEAAAHSLPSSSRTIDVPLVSLSNVAEESAPAMLQLNAVDVSKDERFLALGGSNGVGMLWDNKNRTQMLPLQGHVAYITCSRFFPSSQVVFTGSIDFTLPIWSING</sequence>
<proteinExistence type="predicted"/>
<organism evidence="1 2">
    <name type="scientific">Peronosclerospora sorghi</name>
    <dbReference type="NCBI Taxonomy" id="230839"/>
    <lineage>
        <taxon>Eukaryota</taxon>
        <taxon>Sar</taxon>
        <taxon>Stramenopiles</taxon>
        <taxon>Oomycota</taxon>
        <taxon>Peronosporomycetes</taxon>
        <taxon>Peronosporales</taxon>
        <taxon>Peronosporaceae</taxon>
        <taxon>Peronosclerospora</taxon>
    </lineage>
</organism>